<evidence type="ECO:0000259" key="1">
    <source>
        <dbReference type="PROSITE" id="PS50181"/>
    </source>
</evidence>
<dbReference type="CDD" id="cd09917">
    <property type="entry name" value="F-box_SF"/>
    <property type="match status" value="1"/>
</dbReference>
<feature type="domain" description="F-box" evidence="1">
    <location>
        <begin position="1"/>
        <end position="51"/>
    </location>
</feature>
<evidence type="ECO:0000313" key="3">
    <source>
        <dbReference type="Proteomes" id="UP000654370"/>
    </source>
</evidence>
<gene>
    <name evidence="2" type="ORF">INT43_004717</name>
</gene>
<dbReference type="Gene3D" id="1.20.1280.50">
    <property type="match status" value="1"/>
</dbReference>
<dbReference type="SUPFAM" id="SSF81383">
    <property type="entry name" value="F-box domain"/>
    <property type="match status" value="1"/>
</dbReference>
<sequence>MSSINSLPHKILRNIFEFCSTEDLFNIMPVSTLWKATASQVVAHSFITKDLVMWVDQEGRIWPIVINMLLQYSLLTWYVSYVLRPPFKLREQKSDTLDIYNLMFGLKRPCLRLITVGDDNQWDYLEKAGPISLKHTGKKTMLASDHSSADKTFHQWRFTYNIEYLYRKNRKIDGERVFVPEIFECSLSFLNPRRAHRTKLTWYVKKHIKNIDPTASKTARRTKIHGEVSPAEWHNFFEQHSNEVGPQILTKFNIVQTGFCGLSQKQFVLHPSSNAWLPLCKLRRALIRALNLICNKAYPTDLQHAGYSTNAKKKNEIDSNAPTAGSSHIFTAASTCADNHTELLVKERTVT</sequence>
<dbReference type="EMBL" id="JAEPQZ010000015">
    <property type="protein sequence ID" value="KAG2173343.1"/>
    <property type="molecule type" value="Genomic_DNA"/>
</dbReference>
<reference evidence="2" key="1">
    <citation type="submission" date="2020-12" db="EMBL/GenBank/DDBJ databases">
        <title>Metabolic potential, ecology and presence of endohyphal bacteria is reflected in genomic diversity of Mucoromycotina.</title>
        <authorList>
            <person name="Muszewska A."/>
            <person name="Okrasinska A."/>
            <person name="Steczkiewicz K."/>
            <person name="Drgas O."/>
            <person name="Orlowska M."/>
            <person name="Perlinska-Lenart U."/>
            <person name="Aleksandrzak-Piekarczyk T."/>
            <person name="Szatraj K."/>
            <person name="Zielenkiewicz U."/>
            <person name="Pilsyk S."/>
            <person name="Malc E."/>
            <person name="Mieczkowski P."/>
            <person name="Kruszewska J.S."/>
            <person name="Biernat P."/>
            <person name="Pawlowska J."/>
        </authorList>
    </citation>
    <scope>NUCLEOTIDE SEQUENCE</scope>
    <source>
        <strain evidence="2">WA0000067209</strain>
    </source>
</reference>
<dbReference type="Pfam" id="PF00646">
    <property type="entry name" value="F-box"/>
    <property type="match status" value="1"/>
</dbReference>
<dbReference type="InterPro" id="IPR036047">
    <property type="entry name" value="F-box-like_dom_sf"/>
</dbReference>
<dbReference type="AlphaFoldDB" id="A0A8H7PG99"/>
<name>A0A8H7PG99_MORIS</name>
<proteinExistence type="predicted"/>
<dbReference type="Proteomes" id="UP000654370">
    <property type="component" value="Unassembled WGS sequence"/>
</dbReference>
<protein>
    <recommendedName>
        <fullName evidence="1">F-box domain-containing protein</fullName>
    </recommendedName>
</protein>
<dbReference type="OrthoDB" id="2399195at2759"/>
<accession>A0A8H7PG99</accession>
<dbReference type="InterPro" id="IPR001810">
    <property type="entry name" value="F-box_dom"/>
</dbReference>
<organism evidence="2 3">
    <name type="scientific">Mortierella isabellina</name>
    <name type="common">Filamentous fungus</name>
    <name type="synonym">Umbelopsis isabellina</name>
    <dbReference type="NCBI Taxonomy" id="91625"/>
    <lineage>
        <taxon>Eukaryota</taxon>
        <taxon>Fungi</taxon>
        <taxon>Fungi incertae sedis</taxon>
        <taxon>Mucoromycota</taxon>
        <taxon>Mucoromycotina</taxon>
        <taxon>Umbelopsidomycetes</taxon>
        <taxon>Umbelopsidales</taxon>
        <taxon>Umbelopsidaceae</taxon>
        <taxon>Umbelopsis</taxon>
    </lineage>
</organism>
<comment type="caution">
    <text evidence="2">The sequence shown here is derived from an EMBL/GenBank/DDBJ whole genome shotgun (WGS) entry which is preliminary data.</text>
</comment>
<dbReference type="PROSITE" id="PS50181">
    <property type="entry name" value="FBOX"/>
    <property type="match status" value="1"/>
</dbReference>
<keyword evidence="3" id="KW-1185">Reference proteome</keyword>
<evidence type="ECO:0000313" key="2">
    <source>
        <dbReference type="EMBL" id="KAG2173343.1"/>
    </source>
</evidence>